<accession>A0ABT1C6I2</accession>
<feature type="transmembrane region" description="Helical" evidence="1">
    <location>
        <begin position="12"/>
        <end position="33"/>
    </location>
</feature>
<dbReference type="InterPro" id="IPR018706">
    <property type="entry name" value="DUF2214_membrane"/>
</dbReference>
<organism evidence="2 3">
    <name type="scientific">Mesorhizobium liriopis</name>
    <dbReference type="NCBI Taxonomy" id="2953882"/>
    <lineage>
        <taxon>Bacteria</taxon>
        <taxon>Pseudomonadati</taxon>
        <taxon>Pseudomonadota</taxon>
        <taxon>Alphaproteobacteria</taxon>
        <taxon>Hyphomicrobiales</taxon>
        <taxon>Phyllobacteriaceae</taxon>
        <taxon>Mesorhizobium</taxon>
    </lineage>
</organism>
<keyword evidence="3" id="KW-1185">Reference proteome</keyword>
<comment type="caution">
    <text evidence="2">The sequence shown here is derived from an EMBL/GenBank/DDBJ whole genome shotgun (WGS) entry which is preliminary data.</text>
</comment>
<keyword evidence="1" id="KW-0472">Membrane</keyword>
<feature type="transmembrane region" description="Helical" evidence="1">
    <location>
        <begin position="77"/>
        <end position="95"/>
    </location>
</feature>
<proteinExistence type="predicted"/>
<keyword evidence="1" id="KW-0812">Transmembrane</keyword>
<feature type="transmembrane region" description="Helical" evidence="1">
    <location>
        <begin position="126"/>
        <end position="145"/>
    </location>
</feature>
<reference evidence="2 3" key="1">
    <citation type="submission" date="2022-06" db="EMBL/GenBank/DDBJ databases">
        <title>Mesorhizobium sp. strain RP14 Genome sequencing and assembly.</title>
        <authorList>
            <person name="Kim I."/>
        </authorList>
    </citation>
    <scope>NUCLEOTIDE SEQUENCE [LARGE SCALE GENOMIC DNA]</scope>
    <source>
        <strain evidence="3">RP14(2022)</strain>
    </source>
</reference>
<keyword evidence="1" id="KW-1133">Transmembrane helix</keyword>
<name>A0ABT1C6I2_9HYPH</name>
<dbReference type="Proteomes" id="UP001205906">
    <property type="component" value="Unassembled WGS sequence"/>
</dbReference>
<sequence length="150" mass="16650">MLLDWTLASLHHLLVFPLFAVFVAEAALLRAGLSGPSLGRLARLDMFYGILSVLVIAVGVLRVIYGLKGWEYYAANHAFWGKMAAFALVGILSIWPSKAIVRWRKNQSADPAYSVSAEEIRHVRRFVHFQALFFAMIVIFAAAMARNIGG</sequence>
<dbReference type="EMBL" id="JAMXQS010000005">
    <property type="protein sequence ID" value="MCO6050426.1"/>
    <property type="molecule type" value="Genomic_DNA"/>
</dbReference>
<dbReference type="RefSeq" id="WP_252819036.1">
    <property type="nucleotide sequence ID" value="NZ_JAMXQS010000005.1"/>
</dbReference>
<dbReference type="Pfam" id="PF09980">
    <property type="entry name" value="DUF2214"/>
    <property type="match status" value="1"/>
</dbReference>
<protein>
    <submittedName>
        <fullName evidence="2">DUF2214 family protein</fullName>
    </submittedName>
</protein>
<evidence type="ECO:0000256" key="1">
    <source>
        <dbReference type="SAM" id="Phobius"/>
    </source>
</evidence>
<evidence type="ECO:0000313" key="3">
    <source>
        <dbReference type="Proteomes" id="UP001205906"/>
    </source>
</evidence>
<feature type="transmembrane region" description="Helical" evidence="1">
    <location>
        <begin position="45"/>
        <end position="65"/>
    </location>
</feature>
<gene>
    <name evidence="2" type="ORF">NGM99_11600</name>
</gene>
<evidence type="ECO:0000313" key="2">
    <source>
        <dbReference type="EMBL" id="MCO6050426.1"/>
    </source>
</evidence>